<name>A0A2W4CWT1_9HYPH</name>
<evidence type="ECO:0000256" key="1">
    <source>
        <dbReference type="SAM" id="SignalP"/>
    </source>
</evidence>
<feature type="signal peptide" evidence="1">
    <location>
        <begin position="1"/>
        <end position="18"/>
    </location>
</feature>
<organism evidence="2 3">
    <name type="scientific">Rhizobium tubonense</name>
    <dbReference type="NCBI Taxonomy" id="484088"/>
    <lineage>
        <taxon>Bacteria</taxon>
        <taxon>Pseudomonadati</taxon>
        <taxon>Pseudomonadota</taxon>
        <taxon>Alphaproteobacteria</taxon>
        <taxon>Hyphomicrobiales</taxon>
        <taxon>Rhizobiaceae</taxon>
        <taxon>Rhizobium/Agrobacterium group</taxon>
        <taxon>Rhizobium</taxon>
    </lineage>
</organism>
<protein>
    <submittedName>
        <fullName evidence="2">Uncharacterized protein</fullName>
    </submittedName>
</protein>
<comment type="caution">
    <text evidence="2">The sequence shown here is derived from an EMBL/GenBank/DDBJ whole genome shotgun (WGS) entry which is preliminary data.</text>
</comment>
<dbReference type="Pfam" id="PF20404">
    <property type="entry name" value="DUF6694"/>
    <property type="match status" value="1"/>
</dbReference>
<feature type="chain" id="PRO_5016181461" evidence="1">
    <location>
        <begin position="19"/>
        <end position="115"/>
    </location>
</feature>
<dbReference type="Proteomes" id="UP000248925">
    <property type="component" value="Unassembled WGS sequence"/>
</dbReference>
<dbReference type="AlphaFoldDB" id="A0A2W4CWT1"/>
<sequence>MKLMQFAFSFLFAFNVVAASAEELRIDGTSEASFAKSMSAIAKSLTPEEREPYKRGLMNIVLAHYPPAANAQGAALVSLINPAIKAAHTTLNGMTKDEIVARGRELLKSPLLRAN</sequence>
<accession>A0A2W4CWT1</accession>
<dbReference type="RefSeq" id="WP_111158112.1">
    <property type="nucleotide sequence ID" value="NZ_PCDP01000001.1"/>
</dbReference>
<dbReference type="InterPro" id="IPR046516">
    <property type="entry name" value="DUF6694"/>
</dbReference>
<reference evidence="2 3" key="1">
    <citation type="journal article" date="2018" name="Sci. Rep.">
        <title>Rhizobium tumorigenes sp. nov., a novel plant tumorigenic bacterium isolated from cane gall tumors on thornless blackberry.</title>
        <authorList>
            <person name="Kuzmanovi N."/>
            <person name="Smalla K."/>
            <person name="Gronow S."/>
            <person name="PuBawska J."/>
        </authorList>
    </citation>
    <scope>NUCLEOTIDE SEQUENCE [LARGE SCALE GENOMIC DNA]</scope>
    <source>
        <strain evidence="2 3">CCBAU 85046</strain>
    </source>
</reference>
<dbReference type="OrthoDB" id="7836717at2"/>
<proteinExistence type="predicted"/>
<gene>
    <name evidence="2" type="ORF">CPY51_00560</name>
</gene>
<keyword evidence="3" id="KW-1185">Reference proteome</keyword>
<evidence type="ECO:0000313" key="3">
    <source>
        <dbReference type="Proteomes" id="UP000248925"/>
    </source>
</evidence>
<evidence type="ECO:0000313" key="2">
    <source>
        <dbReference type="EMBL" id="PZM16782.1"/>
    </source>
</evidence>
<dbReference type="EMBL" id="PCDP01000001">
    <property type="protein sequence ID" value="PZM16782.1"/>
    <property type="molecule type" value="Genomic_DNA"/>
</dbReference>
<keyword evidence="1" id="KW-0732">Signal</keyword>